<dbReference type="STRING" id="1423807.FD16_GL001305"/>
<comment type="cofactor">
    <cofactor evidence="3">
        <name>FMN</name>
        <dbReference type="ChEBI" id="CHEBI:58210"/>
    </cofactor>
    <text evidence="3">Binds 1 FMN per subunit.</text>
</comment>
<keyword evidence="3" id="KW-0479">Metal-binding</keyword>
<comment type="cofactor">
    <cofactor evidence="3">
        <name>Mg(2+)</name>
        <dbReference type="ChEBI" id="CHEBI:18420"/>
    </cofactor>
</comment>
<comment type="caution">
    <text evidence="3">Lacks conserved residue(s) required for the propagation of feature annotation.</text>
</comment>
<dbReference type="Pfam" id="PF04127">
    <property type="entry name" value="DFP"/>
    <property type="match status" value="1"/>
</dbReference>
<dbReference type="PANTHER" id="PTHR14359:SF6">
    <property type="entry name" value="PHOSPHOPANTOTHENOYLCYSTEINE DECARBOXYLASE"/>
    <property type="match status" value="1"/>
</dbReference>
<feature type="binding site" evidence="3">
    <location>
        <position position="293"/>
    </location>
    <ligand>
        <name>CTP</name>
        <dbReference type="ChEBI" id="CHEBI:37563"/>
    </ligand>
</feature>
<accession>A0A0R1WCA3</accession>
<gene>
    <name evidence="3" type="primary">coaBC</name>
    <name evidence="7" type="ORF">FD16_GL001305</name>
</gene>
<dbReference type="InterPro" id="IPR036551">
    <property type="entry name" value="Flavin_trans-like"/>
</dbReference>
<keyword evidence="8" id="KW-1185">Reference proteome</keyword>
<keyword evidence="3 4" id="KW-0436">Ligase</keyword>
<dbReference type="PANTHER" id="PTHR14359">
    <property type="entry name" value="HOMO-OLIGOMERIC FLAVIN CONTAINING CYS DECARBOXYLASE FAMILY"/>
    <property type="match status" value="1"/>
</dbReference>
<dbReference type="UniPathway" id="UPA00241">
    <property type="reaction ID" value="UER00353"/>
</dbReference>
<feature type="binding site" evidence="3">
    <location>
        <position position="347"/>
    </location>
    <ligand>
        <name>CTP</name>
        <dbReference type="ChEBI" id="CHEBI:37563"/>
    </ligand>
</feature>
<dbReference type="GO" id="GO:0071513">
    <property type="term" value="C:phosphopantothenoylcysteine decarboxylase complex"/>
    <property type="evidence" value="ECO:0007669"/>
    <property type="project" value="TreeGrafter"/>
</dbReference>
<evidence type="ECO:0000313" key="8">
    <source>
        <dbReference type="Proteomes" id="UP000051820"/>
    </source>
</evidence>
<dbReference type="EC" id="6.3.2.5" evidence="3"/>
<dbReference type="GO" id="GO:0015941">
    <property type="term" value="P:pantothenate catabolic process"/>
    <property type="evidence" value="ECO:0007669"/>
    <property type="project" value="InterPro"/>
</dbReference>
<feature type="binding site" evidence="3">
    <location>
        <begin position="311"/>
        <end position="314"/>
    </location>
    <ligand>
        <name>CTP</name>
        <dbReference type="ChEBI" id="CHEBI:37563"/>
    </ligand>
</feature>
<reference evidence="7 8" key="1">
    <citation type="journal article" date="2015" name="Genome Announc.">
        <title>Expanding the biotechnology potential of lactobacilli through comparative genomics of 213 strains and associated genera.</title>
        <authorList>
            <person name="Sun Z."/>
            <person name="Harris H.M."/>
            <person name="McCann A."/>
            <person name="Guo C."/>
            <person name="Argimon S."/>
            <person name="Zhang W."/>
            <person name="Yang X."/>
            <person name="Jeffery I.B."/>
            <person name="Cooney J.C."/>
            <person name="Kagawa T.F."/>
            <person name="Liu W."/>
            <person name="Song Y."/>
            <person name="Salvetti E."/>
            <person name="Wrobel A."/>
            <person name="Rasinkangas P."/>
            <person name="Parkhill J."/>
            <person name="Rea M.C."/>
            <person name="O'Sullivan O."/>
            <person name="Ritari J."/>
            <person name="Douillard F.P."/>
            <person name="Paul Ross R."/>
            <person name="Yang R."/>
            <person name="Briner A.E."/>
            <person name="Felis G.E."/>
            <person name="de Vos W.M."/>
            <person name="Barrangou R."/>
            <person name="Klaenhammer T.R."/>
            <person name="Caufield P.W."/>
            <person name="Cui Y."/>
            <person name="Zhang H."/>
            <person name="O'Toole P.W."/>
        </authorList>
    </citation>
    <scope>NUCLEOTIDE SEQUENCE [LARGE SCALE GENOMIC DNA]</scope>
    <source>
        <strain evidence="7 8">DSM 5007</strain>
    </source>
</reference>
<comment type="pathway">
    <text evidence="3 4">Cofactor biosynthesis; coenzyme A biosynthesis; CoA from (R)-pantothenate: step 3/5.</text>
</comment>
<keyword evidence="2 3" id="KW-0456">Lyase</keyword>
<dbReference type="InterPro" id="IPR007085">
    <property type="entry name" value="DNA/pantothenate-metab_flavo_C"/>
</dbReference>
<proteinExistence type="inferred from homology"/>
<dbReference type="Pfam" id="PF02441">
    <property type="entry name" value="Flavoprotein"/>
    <property type="match status" value="1"/>
</dbReference>
<dbReference type="GO" id="GO:0015937">
    <property type="term" value="P:coenzyme A biosynthetic process"/>
    <property type="evidence" value="ECO:0007669"/>
    <property type="project" value="UniProtKB-UniRule"/>
</dbReference>
<dbReference type="GO" id="GO:0046872">
    <property type="term" value="F:metal ion binding"/>
    <property type="evidence" value="ECO:0007669"/>
    <property type="project" value="UniProtKB-KW"/>
</dbReference>
<protein>
    <recommendedName>
        <fullName evidence="3">Coenzyme A biosynthesis bifunctional protein CoaBC</fullName>
    </recommendedName>
    <alternativeName>
        <fullName evidence="3">DNA/pantothenate metabolism flavoprotein</fullName>
    </alternativeName>
    <alternativeName>
        <fullName evidence="3">Phosphopantothenoylcysteine synthetase/decarboxylase</fullName>
        <shortName evidence="3">PPCS-PPCDC</shortName>
    </alternativeName>
    <domain>
        <recommendedName>
            <fullName evidence="3">Phosphopantothenoylcysteine decarboxylase</fullName>
            <shortName evidence="3">PPC decarboxylase</shortName>
            <shortName evidence="3">PPC-DC</shortName>
            <ecNumber evidence="3">4.1.1.36</ecNumber>
        </recommendedName>
        <alternativeName>
            <fullName evidence="3">CoaC</fullName>
        </alternativeName>
    </domain>
    <domain>
        <recommendedName>
            <fullName evidence="3">Phosphopantothenate--cysteine ligase</fullName>
            <ecNumber evidence="3">6.3.2.5</ecNumber>
        </recommendedName>
        <alternativeName>
            <fullName evidence="3">CoaB</fullName>
        </alternativeName>
        <alternativeName>
            <fullName evidence="3">Phosphopantothenoylcysteine synthetase</fullName>
            <shortName evidence="3">PPC synthetase</shortName>
            <shortName evidence="3">PPC-S</shortName>
        </alternativeName>
    </domain>
</protein>
<feature type="domain" description="DNA/pantothenate metabolism flavoprotein C-terminal" evidence="6">
    <location>
        <begin position="188"/>
        <end position="401"/>
    </location>
</feature>
<organism evidence="7 8">
    <name type="scientific">Paucilactobacillus suebicus DSM 5007 = KCTC 3549</name>
    <dbReference type="NCBI Taxonomy" id="1423807"/>
    <lineage>
        <taxon>Bacteria</taxon>
        <taxon>Bacillati</taxon>
        <taxon>Bacillota</taxon>
        <taxon>Bacilli</taxon>
        <taxon>Lactobacillales</taxon>
        <taxon>Lactobacillaceae</taxon>
        <taxon>Paucilactobacillus</taxon>
    </lineage>
</organism>
<keyword evidence="1 3" id="KW-0210">Decarboxylase</keyword>
<sequence length="407" mass="43320">MNGGSTMSNIALHVTGGIASYKAVELLRALQKDGNEVRVAMTPAATEFVTKTTFGSLTKYPVLTSLWGDDNHSNIAHIELADWTDVAVVAPATADTIAKIANGIADNAVTSTILATNAPKVVVPAMNSHMWSNPATERNVNQLIADGITVIAPEEGRLAEGYSGKGRFPALNTITSAVAKLLNQSLTLSGKKILVTAGGTRESIDPVRFIGNRSSGKMGIAIANAAQEAGADVTLIAGQIDSSSEINSSINLLRVESTEQMAKAVEQNFDATDALIMAAAVADYTPSVTSQQKMKKSENTRSIFINFKETPDILKTFGSRKTHQLIVGFAAETQNLIDNATKKLNEKNADYIIANNVNETGVGFGSDDNQVTILQPGHEPQKWAKMSKKLVAEKIIKLISNQLLQGD</sequence>
<feature type="binding site" evidence="3">
    <location>
        <position position="329"/>
    </location>
    <ligand>
        <name>CTP</name>
        <dbReference type="ChEBI" id="CHEBI:37563"/>
    </ligand>
</feature>
<feature type="region of interest" description="Phosphopantothenate--cysteine ligase" evidence="3">
    <location>
        <begin position="193"/>
        <end position="407"/>
    </location>
</feature>
<evidence type="ECO:0000256" key="1">
    <source>
        <dbReference type="ARBA" id="ARBA00022793"/>
    </source>
</evidence>
<keyword evidence="3 4" id="KW-0288">FMN</keyword>
<evidence type="ECO:0000256" key="3">
    <source>
        <dbReference type="HAMAP-Rule" id="MF_02225"/>
    </source>
</evidence>
<dbReference type="EMBL" id="AZGF01000003">
    <property type="protein sequence ID" value="KRM13161.1"/>
    <property type="molecule type" value="Genomic_DNA"/>
</dbReference>
<feature type="region of interest" description="Phosphopantothenoylcysteine decarboxylase" evidence="3">
    <location>
        <begin position="1"/>
        <end position="192"/>
    </location>
</feature>
<feature type="binding site" evidence="3">
    <location>
        <position position="343"/>
    </location>
    <ligand>
        <name>CTP</name>
        <dbReference type="ChEBI" id="CHEBI:37563"/>
    </ligand>
</feature>
<feature type="domain" description="Flavoprotein" evidence="5">
    <location>
        <begin position="9"/>
        <end position="178"/>
    </location>
</feature>
<evidence type="ECO:0000259" key="5">
    <source>
        <dbReference type="Pfam" id="PF02441"/>
    </source>
</evidence>
<keyword evidence="3" id="KW-0511">Multifunctional enzyme</keyword>
<dbReference type="AlphaFoldDB" id="A0A0R1WCA3"/>
<dbReference type="GO" id="GO:0004633">
    <property type="term" value="F:phosphopantothenoylcysteine decarboxylase activity"/>
    <property type="evidence" value="ECO:0007669"/>
    <property type="project" value="UniProtKB-UniRule"/>
</dbReference>
<comment type="similarity">
    <text evidence="3 4">In the N-terminal section; belongs to the HFCD (homo-oligomeric flavin containing Cys decarboxylase) superfamily.</text>
</comment>
<evidence type="ECO:0000313" key="7">
    <source>
        <dbReference type="EMBL" id="KRM13161.1"/>
    </source>
</evidence>
<dbReference type="GO" id="GO:0004632">
    <property type="term" value="F:phosphopantothenate--cysteine ligase activity"/>
    <property type="evidence" value="ECO:0007669"/>
    <property type="project" value="UniProtKB-UniRule"/>
</dbReference>
<dbReference type="NCBIfam" id="TIGR00521">
    <property type="entry name" value="coaBC_dfp"/>
    <property type="match status" value="1"/>
</dbReference>
<comment type="caution">
    <text evidence="7">The sequence shown here is derived from an EMBL/GenBank/DDBJ whole genome shotgun (WGS) entry which is preliminary data.</text>
</comment>
<comment type="pathway">
    <text evidence="3 4">Cofactor biosynthesis; coenzyme A biosynthesis; CoA from (R)-pantothenate: step 2/5.</text>
</comment>
<dbReference type="HAMAP" id="MF_02225">
    <property type="entry name" value="CoaBC"/>
    <property type="match status" value="1"/>
</dbReference>
<comment type="similarity">
    <text evidence="3 4">In the C-terminal section; belongs to the PPC synthetase family.</text>
</comment>
<dbReference type="InterPro" id="IPR003382">
    <property type="entry name" value="Flavoprotein"/>
</dbReference>
<keyword evidence="3 4" id="KW-0285">Flavoprotein</keyword>
<dbReference type="InterPro" id="IPR035929">
    <property type="entry name" value="CoaB-like_sf"/>
</dbReference>
<dbReference type="eggNOG" id="COG0452">
    <property type="taxonomic scope" value="Bacteria"/>
</dbReference>
<name>A0A0R1WCA3_9LACO</name>
<comment type="catalytic activity">
    <reaction evidence="3 4">
        <text>(R)-4'-phosphopantothenate + L-cysteine + CTP = N-[(R)-4-phosphopantothenoyl]-L-cysteine + CMP + diphosphate + H(+)</text>
        <dbReference type="Rhea" id="RHEA:19397"/>
        <dbReference type="ChEBI" id="CHEBI:10986"/>
        <dbReference type="ChEBI" id="CHEBI:15378"/>
        <dbReference type="ChEBI" id="CHEBI:33019"/>
        <dbReference type="ChEBI" id="CHEBI:35235"/>
        <dbReference type="ChEBI" id="CHEBI:37563"/>
        <dbReference type="ChEBI" id="CHEBI:59458"/>
        <dbReference type="ChEBI" id="CHEBI:60377"/>
        <dbReference type="EC" id="6.3.2.5"/>
    </reaction>
</comment>
<keyword evidence="3" id="KW-0460">Magnesium</keyword>
<evidence type="ECO:0000256" key="4">
    <source>
        <dbReference type="RuleBase" id="RU364078"/>
    </source>
</evidence>
<dbReference type="SUPFAM" id="SSF52507">
    <property type="entry name" value="Homo-oligomeric flavin-containing Cys decarboxylases, HFCD"/>
    <property type="match status" value="1"/>
</dbReference>
<dbReference type="Gene3D" id="3.40.50.10300">
    <property type="entry name" value="CoaB-like"/>
    <property type="match status" value="1"/>
</dbReference>
<dbReference type="EC" id="4.1.1.36" evidence="3"/>
<dbReference type="SUPFAM" id="SSF102645">
    <property type="entry name" value="CoaB-like"/>
    <property type="match status" value="1"/>
</dbReference>
<comment type="catalytic activity">
    <reaction evidence="3 4">
        <text>N-[(R)-4-phosphopantothenoyl]-L-cysteine + H(+) = (R)-4'-phosphopantetheine + CO2</text>
        <dbReference type="Rhea" id="RHEA:16793"/>
        <dbReference type="ChEBI" id="CHEBI:15378"/>
        <dbReference type="ChEBI" id="CHEBI:16526"/>
        <dbReference type="ChEBI" id="CHEBI:59458"/>
        <dbReference type="ChEBI" id="CHEBI:61723"/>
        <dbReference type="EC" id="4.1.1.36"/>
    </reaction>
</comment>
<dbReference type="PATRIC" id="fig|1423807.3.peg.1332"/>
<comment type="function">
    <text evidence="3">Catalyzes two sequential steps in the biosynthesis of coenzyme A. In the first step cysteine is conjugated to 4'-phosphopantothenate to form 4-phosphopantothenoylcysteine. In the second step the latter compound is decarboxylated to form 4'-phosphopantotheine.</text>
</comment>
<dbReference type="InterPro" id="IPR005252">
    <property type="entry name" value="CoaBC"/>
</dbReference>
<dbReference type="Gene3D" id="3.40.50.1950">
    <property type="entry name" value="Flavin prenyltransferase-like"/>
    <property type="match status" value="1"/>
</dbReference>
<feature type="binding site" evidence="3">
    <location>
        <position position="283"/>
    </location>
    <ligand>
        <name>CTP</name>
        <dbReference type="ChEBI" id="CHEBI:37563"/>
    </ligand>
</feature>
<evidence type="ECO:0000259" key="6">
    <source>
        <dbReference type="Pfam" id="PF04127"/>
    </source>
</evidence>
<dbReference type="Proteomes" id="UP000051820">
    <property type="component" value="Unassembled WGS sequence"/>
</dbReference>
<evidence type="ECO:0000256" key="2">
    <source>
        <dbReference type="ARBA" id="ARBA00023239"/>
    </source>
</evidence>
<comment type="function">
    <text evidence="4">Catalyzes two steps in the biosynthesis of coenzyme A. In the first step cysteine is conjugated to 4'-phosphopantothenate to form 4-phosphopantothenoylcysteine, in the latter compound is decarboxylated to form 4'-phosphopantotheine.</text>
</comment>
<dbReference type="GO" id="GO:0010181">
    <property type="term" value="F:FMN binding"/>
    <property type="evidence" value="ECO:0007669"/>
    <property type="project" value="UniProtKB-UniRule"/>
</dbReference>